<gene>
    <name evidence="2" type="ORF">LCGC14_0494540</name>
</gene>
<protein>
    <submittedName>
        <fullName evidence="2">Uncharacterized protein</fullName>
    </submittedName>
</protein>
<proteinExistence type="predicted"/>
<name>A0A0F9S5L0_9ZZZZ</name>
<dbReference type="InterPro" id="IPR011047">
    <property type="entry name" value="Quinoprotein_ADH-like_sf"/>
</dbReference>
<evidence type="ECO:0000313" key="2">
    <source>
        <dbReference type="EMBL" id="KKN64160.1"/>
    </source>
</evidence>
<comment type="caution">
    <text evidence="2">The sequence shown here is derived from an EMBL/GenBank/DDBJ whole genome shotgun (WGS) entry which is preliminary data.</text>
</comment>
<keyword evidence="1" id="KW-0472">Membrane</keyword>
<organism evidence="2">
    <name type="scientific">marine sediment metagenome</name>
    <dbReference type="NCBI Taxonomy" id="412755"/>
    <lineage>
        <taxon>unclassified sequences</taxon>
        <taxon>metagenomes</taxon>
        <taxon>ecological metagenomes</taxon>
    </lineage>
</organism>
<dbReference type="AlphaFoldDB" id="A0A0F9S5L0"/>
<evidence type="ECO:0000256" key="1">
    <source>
        <dbReference type="SAM" id="Phobius"/>
    </source>
</evidence>
<keyword evidence="1" id="KW-1133">Transmembrane helix</keyword>
<reference evidence="2" key="1">
    <citation type="journal article" date="2015" name="Nature">
        <title>Complex archaea that bridge the gap between prokaryotes and eukaryotes.</title>
        <authorList>
            <person name="Spang A."/>
            <person name="Saw J.H."/>
            <person name="Jorgensen S.L."/>
            <person name="Zaremba-Niedzwiedzka K."/>
            <person name="Martijn J."/>
            <person name="Lind A.E."/>
            <person name="van Eijk R."/>
            <person name="Schleper C."/>
            <person name="Guy L."/>
            <person name="Ettema T.J."/>
        </authorList>
    </citation>
    <scope>NUCLEOTIDE SEQUENCE</scope>
</reference>
<accession>A0A0F9S5L0</accession>
<dbReference type="SUPFAM" id="SSF50998">
    <property type="entry name" value="Quinoprotein alcohol dehydrogenase-like"/>
    <property type="match status" value="1"/>
</dbReference>
<feature type="transmembrane region" description="Helical" evidence="1">
    <location>
        <begin position="395"/>
        <end position="417"/>
    </location>
</feature>
<dbReference type="EMBL" id="LAZR01000566">
    <property type="protein sequence ID" value="KKN64160.1"/>
    <property type="molecule type" value="Genomic_DNA"/>
</dbReference>
<keyword evidence="1" id="KW-0812">Transmembrane</keyword>
<sequence>MKKKTVLLALFLFSSLLLLNLNKNFETVNINSNGLASASLEIEKLWEVNETATAIYIGEGFLYSVVRTFNSILTETNITETKSAVVISKRDIEDGSLVWSKTVELVNVTIWLSHDSVLMKEGFLYTVWRYRNTTSLDFSLLSKWTAEGELVWNLTFDGVTNPTLSEDNESVYVFGKTGYPPSPYIARIFNNGVIDWNRTIEIEFDDGLDDFSSSGIWANEENVYALGSYYSVDWPFLFKISKEGEFIWYKELRGAGKGWPSICGNSESLFIASNNYGSIPREFSISKWNFDGENIWTVLQNDLRIGSIWANNKNLYSSGYVRMGSLFQYEFSLIELDLEGNAHWDKREANTGIPSTSYFLVKGDNESLYTVSPWSIIRWKLPQDNGSPNVNPQDYAIIILFGVASASVIGIAVLIYLKARRKKKMKMIYWV</sequence>